<evidence type="ECO:0000313" key="1">
    <source>
        <dbReference type="EMBL" id="BBQ50085.1"/>
    </source>
</evidence>
<gene>
    <name evidence="1" type="ORF">WP2W18E11_30830</name>
</gene>
<sequence length="47" mass="5314">MEVDHIFICVQSGAPEAETLKKFGLTEGSSNKHLGQGTENRRFFFKK</sequence>
<name>A0A6S4VC34_ACIPI</name>
<dbReference type="AlphaFoldDB" id="A0A6S4VC34"/>
<evidence type="ECO:0008006" key="3">
    <source>
        <dbReference type="Google" id="ProtNLM"/>
    </source>
</evidence>
<proteinExistence type="predicted"/>
<evidence type="ECO:0000313" key="2">
    <source>
        <dbReference type="Proteomes" id="UP000515758"/>
    </source>
</evidence>
<organism evidence="1 2">
    <name type="scientific">Acinetobacter pittii</name>
    <name type="common">Acinetobacter genomosp. 3</name>
    <dbReference type="NCBI Taxonomy" id="48296"/>
    <lineage>
        <taxon>Bacteria</taxon>
        <taxon>Pseudomonadati</taxon>
        <taxon>Pseudomonadota</taxon>
        <taxon>Gammaproteobacteria</taxon>
        <taxon>Moraxellales</taxon>
        <taxon>Moraxellaceae</taxon>
        <taxon>Acinetobacter</taxon>
        <taxon>Acinetobacter calcoaceticus/baumannii complex</taxon>
    </lineage>
</organism>
<accession>A0A6S4VC34</accession>
<reference evidence="1 2" key="1">
    <citation type="submission" date="2019-12" db="EMBL/GenBank/DDBJ databases">
        <title>complete genome sequences of Acinetobacter pittii str. WP2-W18-ESBL-11 isolated from wastewater treatment plant effluent.</title>
        <authorList>
            <person name="Sekizuka T."/>
            <person name="Itokawa K."/>
            <person name="Yatsu K."/>
            <person name="Inamine Y."/>
            <person name="Kuroda M."/>
        </authorList>
    </citation>
    <scope>NUCLEOTIDE SEQUENCE [LARGE SCALE GENOMIC DNA]</scope>
    <source>
        <strain evidence="1 2">WP2-W18-ESBL-11</strain>
    </source>
</reference>
<dbReference type="EMBL" id="AP021936">
    <property type="protein sequence ID" value="BBQ50085.1"/>
    <property type="molecule type" value="Genomic_DNA"/>
</dbReference>
<dbReference type="Proteomes" id="UP000515758">
    <property type="component" value="Chromosome"/>
</dbReference>
<protein>
    <recommendedName>
        <fullName evidence="3">Glyoxalase-like domain-containing protein</fullName>
    </recommendedName>
</protein>